<sequence>MQKPSTLPHSASQTSFLIRRLHVDRLQVLLLSHVVQQCIHHLFSAAESPPHMILRRQATRRSLLQHVPACFNYLGALSPPGRVITNEAFGYLILVAKNFRSNASEIWPIALGSFSPLGSLTPFPQQRASSSARRVCKLWHYMVLHLFGSKKAGECSPGGVSGTGSTPLSPCLTGRCLGVMKQFPRVGVSVSIGESVFLWTTNHGANLITGVANAFFFIQGILSRGKCRTCRDWPARRR</sequence>
<dbReference type="EMBL" id="ML994158">
    <property type="protein sequence ID" value="KAF2198250.1"/>
    <property type="molecule type" value="Genomic_DNA"/>
</dbReference>
<organism evidence="1 2">
    <name type="scientific">Delitschia confertaspora ATCC 74209</name>
    <dbReference type="NCBI Taxonomy" id="1513339"/>
    <lineage>
        <taxon>Eukaryota</taxon>
        <taxon>Fungi</taxon>
        <taxon>Dikarya</taxon>
        <taxon>Ascomycota</taxon>
        <taxon>Pezizomycotina</taxon>
        <taxon>Dothideomycetes</taxon>
        <taxon>Pleosporomycetidae</taxon>
        <taxon>Pleosporales</taxon>
        <taxon>Delitschiaceae</taxon>
        <taxon>Delitschia</taxon>
    </lineage>
</organism>
<reference evidence="1" key="1">
    <citation type="journal article" date="2020" name="Stud. Mycol.">
        <title>101 Dothideomycetes genomes: a test case for predicting lifestyles and emergence of pathogens.</title>
        <authorList>
            <person name="Haridas S."/>
            <person name="Albert R."/>
            <person name="Binder M."/>
            <person name="Bloem J."/>
            <person name="Labutti K."/>
            <person name="Salamov A."/>
            <person name="Andreopoulos B."/>
            <person name="Baker S."/>
            <person name="Barry K."/>
            <person name="Bills G."/>
            <person name="Bluhm B."/>
            <person name="Cannon C."/>
            <person name="Castanera R."/>
            <person name="Culley D."/>
            <person name="Daum C."/>
            <person name="Ezra D."/>
            <person name="Gonzalez J."/>
            <person name="Henrissat B."/>
            <person name="Kuo A."/>
            <person name="Liang C."/>
            <person name="Lipzen A."/>
            <person name="Lutzoni F."/>
            <person name="Magnuson J."/>
            <person name="Mondo S."/>
            <person name="Nolan M."/>
            <person name="Ohm R."/>
            <person name="Pangilinan J."/>
            <person name="Park H.-J."/>
            <person name="Ramirez L."/>
            <person name="Alfaro M."/>
            <person name="Sun H."/>
            <person name="Tritt A."/>
            <person name="Yoshinaga Y."/>
            <person name="Zwiers L.-H."/>
            <person name="Turgeon B."/>
            <person name="Goodwin S."/>
            <person name="Spatafora J."/>
            <person name="Crous P."/>
            <person name="Grigoriev I."/>
        </authorList>
    </citation>
    <scope>NUCLEOTIDE SEQUENCE</scope>
    <source>
        <strain evidence="1">ATCC 74209</strain>
    </source>
</reference>
<dbReference type="AlphaFoldDB" id="A0A9P4JFF2"/>
<comment type="caution">
    <text evidence="1">The sequence shown here is derived from an EMBL/GenBank/DDBJ whole genome shotgun (WGS) entry which is preliminary data.</text>
</comment>
<name>A0A9P4JFF2_9PLEO</name>
<dbReference type="Proteomes" id="UP000799536">
    <property type="component" value="Unassembled WGS sequence"/>
</dbReference>
<proteinExistence type="predicted"/>
<evidence type="ECO:0000313" key="2">
    <source>
        <dbReference type="Proteomes" id="UP000799536"/>
    </source>
</evidence>
<accession>A0A9P4JFF2</accession>
<protein>
    <submittedName>
        <fullName evidence="1">Uncharacterized protein</fullName>
    </submittedName>
</protein>
<evidence type="ECO:0000313" key="1">
    <source>
        <dbReference type="EMBL" id="KAF2198250.1"/>
    </source>
</evidence>
<gene>
    <name evidence="1" type="ORF">GQ43DRAFT_169289</name>
</gene>
<keyword evidence="2" id="KW-1185">Reference proteome</keyword>